<evidence type="ECO:0000313" key="7">
    <source>
        <dbReference type="EMBL" id="MZR14421.1"/>
    </source>
</evidence>
<dbReference type="GO" id="GO:0016811">
    <property type="term" value="F:hydrolase activity, acting on carbon-nitrogen (but not peptide) bonds, in linear amides"/>
    <property type="evidence" value="ECO:0007669"/>
    <property type="project" value="InterPro"/>
</dbReference>
<keyword evidence="3" id="KW-0378">Hydrolase</keyword>
<dbReference type="AlphaFoldDB" id="A0A845MB87"/>
<comment type="subcellular location">
    <subcellularLocation>
        <location evidence="1">Membrane</location>
        <topology evidence="1">Multi-pass membrane protein</topology>
    </subcellularLocation>
</comment>
<feature type="transmembrane region" description="Helical" evidence="6">
    <location>
        <begin position="74"/>
        <end position="95"/>
    </location>
</feature>
<keyword evidence="2 6" id="KW-0812">Transmembrane</keyword>
<evidence type="ECO:0000313" key="8">
    <source>
        <dbReference type="Proteomes" id="UP000467322"/>
    </source>
</evidence>
<sequence>MDWSEQIDAYCERLGPGFWAEPVNAITNLAFLIAAFVVWRRAQGKGLPLAEAMAIVLAAIGIGSFLFHTFATRWAGAMDTAPILVFILLFSFAATRDLFRQPLLTTAIVTLLFFPFTALAYPIANIAPFLANSAGYIPVLLWIGLFAIMASGQLSWDFWTGFALFALSVTFRSLDMKVCSQVPIGTHFMWHILNALVLGWFATFYIRHMTRARLAGDTARG</sequence>
<dbReference type="GO" id="GO:0016020">
    <property type="term" value="C:membrane"/>
    <property type="evidence" value="ECO:0007669"/>
    <property type="project" value="UniProtKB-SubCell"/>
</dbReference>
<protein>
    <recommendedName>
        <fullName evidence="9">Ceramidase</fullName>
    </recommendedName>
</protein>
<evidence type="ECO:0000256" key="5">
    <source>
        <dbReference type="ARBA" id="ARBA00023136"/>
    </source>
</evidence>
<evidence type="ECO:0008006" key="9">
    <source>
        <dbReference type="Google" id="ProtNLM"/>
    </source>
</evidence>
<dbReference type="RefSeq" id="WP_161352546.1">
    <property type="nucleotide sequence ID" value="NZ_WTUX01000019.1"/>
</dbReference>
<proteinExistence type="predicted"/>
<dbReference type="EMBL" id="WTUX01000019">
    <property type="protein sequence ID" value="MZR14421.1"/>
    <property type="molecule type" value="Genomic_DNA"/>
</dbReference>
<evidence type="ECO:0000256" key="2">
    <source>
        <dbReference type="ARBA" id="ARBA00022692"/>
    </source>
</evidence>
<keyword evidence="8" id="KW-1185">Reference proteome</keyword>
<evidence type="ECO:0000256" key="1">
    <source>
        <dbReference type="ARBA" id="ARBA00004141"/>
    </source>
</evidence>
<feature type="transmembrane region" description="Helical" evidence="6">
    <location>
        <begin position="186"/>
        <end position="206"/>
    </location>
</feature>
<dbReference type="InterPro" id="IPR008901">
    <property type="entry name" value="ACER"/>
</dbReference>
<name>A0A845MB87_9RHOB</name>
<feature type="transmembrane region" description="Helical" evidence="6">
    <location>
        <begin position="156"/>
        <end position="174"/>
    </location>
</feature>
<feature type="transmembrane region" description="Helical" evidence="6">
    <location>
        <begin position="129"/>
        <end position="149"/>
    </location>
</feature>
<comment type="caution">
    <text evidence="7">The sequence shown here is derived from an EMBL/GenBank/DDBJ whole genome shotgun (WGS) entry which is preliminary data.</text>
</comment>
<accession>A0A845MB87</accession>
<evidence type="ECO:0000256" key="4">
    <source>
        <dbReference type="ARBA" id="ARBA00022989"/>
    </source>
</evidence>
<keyword evidence="4 6" id="KW-1133">Transmembrane helix</keyword>
<dbReference type="GO" id="GO:0006672">
    <property type="term" value="P:ceramide metabolic process"/>
    <property type="evidence" value="ECO:0007669"/>
    <property type="project" value="InterPro"/>
</dbReference>
<evidence type="ECO:0000256" key="3">
    <source>
        <dbReference type="ARBA" id="ARBA00022801"/>
    </source>
</evidence>
<keyword evidence="5 6" id="KW-0472">Membrane</keyword>
<evidence type="ECO:0000256" key="6">
    <source>
        <dbReference type="SAM" id="Phobius"/>
    </source>
</evidence>
<feature type="transmembrane region" description="Helical" evidence="6">
    <location>
        <begin position="46"/>
        <end position="68"/>
    </location>
</feature>
<reference evidence="7 8" key="1">
    <citation type="submission" date="2019-12" db="EMBL/GenBank/DDBJ databases">
        <title>Maritimibacter sp. nov. sp. isolated from sea sand.</title>
        <authorList>
            <person name="Kim J."/>
            <person name="Jeong S.E."/>
            <person name="Jung H.S."/>
            <person name="Jeon C.O."/>
        </authorList>
    </citation>
    <scope>NUCLEOTIDE SEQUENCE [LARGE SCALE GENOMIC DNA]</scope>
    <source>
        <strain evidence="7 8">DP07</strain>
    </source>
</reference>
<feature type="transmembrane region" description="Helical" evidence="6">
    <location>
        <begin position="102"/>
        <end position="123"/>
    </location>
</feature>
<feature type="transmembrane region" description="Helical" evidence="6">
    <location>
        <begin position="22"/>
        <end position="39"/>
    </location>
</feature>
<dbReference type="Proteomes" id="UP000467322">
    <property type="component" value="Unassembled WGS sequence"/>
</dbReference>
<dbReference type="Pfam" id="PF05875">
    <property type="entry name" value="Ceramidase"/>
    <property type="match status" value="1"/>
</dbReference>
<organism evidence="7 8">
    <name type="scientific">Maritimibacter harenae</name>
    <dbReference type="NCBI Taxonomy" id="2606218"/>
    <lineage>
        <taxon>Bacteria</taxon>
        <taxon>Pseudomonadati</taxon>
        <taxon>Pseudomonadota</taxon>
        <taxon>Alphaproteobacteria</taxon>
        <taxon>Rhodobacterales</taxon>
        <taxon>Roseobacteraceae</taxon>
        <taxon>Maritimibacter</taxon>
    </lineage>
</organism>
<gene>
    <name evidence="7" type="ORF">GQE99_15490</name>
</gene>